<evidence type="ECO:0000313" key="13">
    <source>
        <dbReference type="Proteomes" id="UP000070366"/>
    </source>
</evidence>
<comment type="function">
    <text evidence="10">Catalyzes the folate-dependent formation of 5-methyl-uridine at position 54 (M-5-U54) in all tRNAs.</text>
</comment>
<evidence type="ECO:0000256" key="2">
    <source>
        <dbReference type="ARBA" id="ARBA00022490"/>
    </source>
</evidence>
<dbReference type="PATRIC" id="fig|626937.4.peg.2246"/>
<keyword evidence="13" id="KW-1185">Reference proteome</keyword>
<dbReference type="InterPro" id="IPR002218">
    <property type="entry name" value="MnmG-rel"/>
</dbReference>
<dbReference type="KEGG" id="cmiu:B1H56_03925"/>
<comment type="subcellular location">
    <subcellularLocation>
        <location evidence="10">Cytoplasm</location>
    </subcellularLocation>
</comment>
<dbReference type="PANTHER" id="PTHR11806:SF2">
    <property type="entry name" value="METHYLENETETRAHYDROFOLATE--TRNA-(URACIL-5-)-METHYLTRANSFERASE TRMFO"/>
    <property type="match status" value="1"/>
</dbReference>
<name>A0A136Q2W8_9FIRM</name>
<dbReference type="Gene3D" id="3.50.50.60">
    <property type="entry name" value="FAD/NAD(P)-binding domain"/>
    <property type="match status" value="2"/>
</dbReference>
<keyword evidence="9 10" id="KW-0520">NAD</keyword>
<evidence type="ECO:0000256" key="1">
    <source>
        <dbReference type="ARBA" id="ARBA00001974"/>
    </source>
</evidence>
<dbReference type="NCBIfam" id="TIGR00137">
    <property type="entry name" value="gid_trmFO"/>
    <property type="match status" value="1"/>
</dbReference>
<keyword evidence="2 10" id="KW-0963">Cytoplasm</keyword>
<comment type="caution">
    <text evidence="12">The sequence shown here is derived from an EMBL/GenBank/DDBJ whole genome shotgun (WGS) entry which is preliminary data.</text>
</comment>
<dbReference type="InterPro" id="IPR040131">
    <property type="entry name" value="MnmG_N"/>
</dbReference>
<dbReference type="InterPro" id="IPR036188">
    <property type="entry name" value="FAD/NAD-bd_sf"/>
</dbReference>
<dbReference type="PROSITE" id="PS51257">
    <property type="entry name" value="PROKAR_LIPOPROTEIN"/>
    <property type="match status" value="1"/>
</dbReference>
<keyword evidence="8 10" id="KW-0521">NADP</keyword>
<keyword evidence="6 10" id="KW-0819">tRNA processing</keyword>
<protein>
    <recommendedName>
        <fullName evidence="10">Methylenetetrahydrofolate--tRNA-(uracil-5-)-methyltransferase TrmFO</fullName>
        <ecNumber evidence="10">2.1.1.74</ecNumber>
    </recommendedName>
    <alternativeName>
        <fullName evidence="10">Folate-dependent tRNA (uracil-5-)-methyltransferase</fullName>
    </alternativeName>
    <alternativeName>
        <fullName evidence="10">Folate-dependent tRNA(M-5-U54)-methyltransferase</fullName>
    </alternativeName>
</protein>
<comment type="similarity">
    <text evidence="10">Belongs to the MnmG family. TrmFO subfamily.</text>
</comment>
<evidence type="ECO:0000256" key="4">
    <source>
        <dbReference type="ARBA" id="ARBA00022630"/>
    </source>
</evidence>
<reference evidence="12 13" key="1">
    <citation type="submission" date="2016-02" db="EMBL/GenBank/DDBJ databases">
        <authorList>
            <person name="Wen L."/>
            <person name="He K."/>
            <person name="Yang H."/>
        </authorList>
    </citation>
    <scope>NUCLEOTIDE SEQUENCE [LARGE SCALE GENOMIC DNA]</scope>
    <source>
        <strain evidence="12 13">DSM 22607</strain>
    </source>
</reference>
<dbReference type="STRING" id="626937.HMPREF3293_02279"/>
<dbReference type="GO" id="GO:0005829">
    <property type="term" value="C:cytosol"/>
    <property type="evidence" value="ECO:0007669"/>
    <property type="project" value="TreeGrafter"/>
</dbReference>
<dbReference type="GO" id="GO:0050660">
    <property type="term" value="F:flavin adenine dinucleotide binding"/>
    <property type="evidence" value="ECO:0007669"/>
    <property type="project" value="UniProtKB-UniRule"/>
</dbReference>
<comment type="catalytic activity">
    <reaction evidence="10">
        <text>uridine(54) in tRNA + (6R)-5,10-methylene-5,6,7,8-tetrahydrofolate + NADH + H(+) = 5-methyluridine(54) in tRNA + (6S)-5,6,7,8-tetrahydrofolate + NAD(+)</text>
        <dbReference type="Rhea" id="RHEA:16873"/>
        <dbReference type="Rhea" id="RHEA-COMP:10167"/>
        <dbReference type="Rhea" id="RHEA-COMP:10193"/>
        <dbReference type="ChEBI" id="CHEBI:15378"/>
        <dbReference type="ChEBI" id="CHEBI:15636"/>
        <dbReference type="ChEBI" id="CHEBI:57453"/>
        <dbReference type="ChEBI" id="CHEBI:57540"/>
        <dbReference type="ChEBI" id="CHEBI:57945"/>
        <dbReference type="ChEBI" id="CHEBI:65315"/>
        <dbReference type="ChEBI" id="CHEBI:74447"/>
        <dbReference type="EC" id="2.1.1.74"/>
    </reaction>
</comment>
<keyword evidence="3 10" id="KW-0489">Methyltransferase</keyword>
<accession>A0A136Q2W8</accession>
<dbReference type="SUPFAM" id="SSF51905">
    <property type="entry name" value="FAD/NAD(P)-binding domain"/>
    <property type="match status" value="1"/>
</dbReference>
<evidence type="ECO:0000256" key="6">
    <source>
        <dbReference type="ARBA" id="ARBA00022694"/>
    </source>
</evidence>
<dbReference type="RefSeq" id="WP_066518734.1">
    <property type="nucleotide sequence ID" value="NZ_CABMOF010000001.1"/>
</dbReference>
<gene>
    <name evidence="10" type="primary">trmFO</name>
    <name evidence="12" type="ORF">HMPREF3293_02279</name>
</gene>
<evidence type="ECO:0000256" key="8">
    <source>
        <dbReference type="ARBA" id="ARBA00022857"/>
    </source>
</evidence>
<feature type="binding site" evidence="10">
    <location>
        <begin position="10"/>
        <end position="15"/>
    </location>
    <ligand>
        <name>FAD</name>
        <dbReference type="ChEBI" id="CHEBI:57692"/>
    </ligand>
</feature>
<evidence type="ECO:0000313" key="12">
    <source>
        <dbReference type="EMBL" id="KXK65030.1"/>
    </source>
</evidence>
<dbReference type="OrthoDB" id="9803114at2"/>
<comment type="cofactor">
    <cofactor evidence="1 10">
        <name>FAD</name>
        <dbReference type="ChEBI" id="CHEBI:57692"/>
    </cofactor>
</comment>
<dbReference type="PANTHER" id="PTHR11806">
    <property type="entry name" value="GLUCOSE INHIBITED DIVISION PROTEIN A"/>
    <property type="match status" value="1"/>
</dbReference>
<evidence type="ECO:0000256" key="7">
    <source>
        <dbReference type="ARBA" id="ARBA00022827"/>
    </source>
</evidence>
<comment type="catalytic activity">
    <reaction evidence="10">
        <text>uridine(54) in tRNA + (6R)-5,10-methylene-5,6,7,8-tetrahydrofolate + NADPH + H(+) = 5-methyluridine(54) in tRNA + (6S)-5,6,7,8-tetrahydrofolate + NADP(+)</text>
        <dbReference type="Rhea" id="RHEA:62372"/>
        <dbReference type="Rhea" id="RHEA-COMP:10167"/>
        <dbReference type="Rhea" id="RHEA-COMP:10193"/>
        <dbReference type="ChEBI" id="CHEBI:15378"/>
        <dbReference type="ChEBI" id="CHEBI:15636"/>
        <dbReference type="ChEBI" id="CHEBI:57453"/>
        <dbReference type="ChEBI" id="CHEBI:57783"/>
        <dbReference type="ChEBI" id="CHEBI:58349"/>
        <dbReference type="ChEBI" id="CHEBI:65315"/>
        <dbReference type="ChEBI" id="CHEBI:74447"/>
        <dbReference type="EC" id="2.1.1.74"/>
    </reaction>
</comment>
<dbReference type="HAMAP" id="MF_01037">
    <property type="entry name" value="TrmFO"/>
    <property type="match status" value="1"/>
</dbReference>
<evidence type="ECO:0000259" key="11">
    <source>
        <dbReference type="Pfam" id="PF01134"/>
    </source>
</evidence>
<dbReference type="NCBIfam" id="NF003739">
    <property type="entry name" value="PRK05335.1"/>
    <property type="match status" value="1"/>
</dbReference>
<dbReference type="Proteomes" id="UP000070366">
    <property type="component" value="Unassembled WGS sequence"/>
</dbReference>
<dbReference type="AlphaFoldDB" id="A0A136Q2W8"/>
<keyword evidence="7 10" id="KW-0274">FAD</keyword>
<evidence type="ECO:0000256" key="10">
    <source>
        <dbReference type="HAMAP-Rule" id="MF_01037"/>
    </source>
</evidence>
<dbReference type="GO" id="GO:0002098">
    <property type="term" value="P:tRNA wobble uridine modification"/>
    <property type="evidence" value="ECO:0007669"/>
    <property type="project" value="TreeGrafter"/>
</dbReference>
<sequence length="439" mass="48588">MERKKVNVIGAGLAGCECAYQLAKRGVPVRLYEMKPEKKSPAHTSNLFAELVCSNSLRSDRICNAAGLLKEEMRTLGSLVMRAADATSVAAGGALAVDREKFSSYITTEIRGNKLIDIRSEEVMNFSGFDNETTIIASGPLTSDSLSEAIRELTGEGRLHFFDAAAPIVTADSIDMEHAFFASRYGRGNDYINCPMTREEYEDFYQALITADCAELHEFEQDGVFEGCMPVETMAGRGHDTLLFGPLKPKGLTDPGTGREPFAVVQLRCENDEGSMYNLVGFQTHLKFSEQRRVFGLIPALKNAEYLRFGVMHRNTFLNSPKLLDRYYRLKKNPAIRFAGQITGVEGYVESISSGLLNGIFAACEYLGRPLPEFDDTTASGALCTHISGAVTGNFQPMNINFGIMRPLGQKIKNKEEKNTRIAERALEKIKMTIREYGL</sequence>
<proteinExistence type="inferred from homology"/>
<organism evidence="12 13">
    <name type="scientific">Christensenella minuta</name>
    <dbReference type="NCBI Taxonomy" id="626937"/>
    <lineage>
        <taxon>Bacteria</taxon>
        <taxon>Bacillati</taxon>
        <taxon>Bacillota</taxon>
        <taxon>Clostridia</taxon>
        <taxon>Christensenellales</taxon>
        <taxon>Christensenellaceae</taxon>
        <taxon>Christensenella</taxon>
    </lineage>
</organism>
<keyword evidence="5 10" id="KW-0808">Transferase</keyword>
<keyword evidence="4 10" id="KW-0285">Flavoprotein</keyword>
<feature type="domain" description="MnmG N-terminal" evidence="11">
    <location>
        <begin position="5"/>
        <end position="369"/>
    </location>
</feature>
<dbReference type="Pfam" id="PF01134">
    <property type="entry name" value="GIDA"/>
    <property type="match status" value="1"/>
</dbReference>
<dbReference type="EC" id="2.1.1.74" evidence="10"/>
<evidence type="ECO:0000256" key="3">
    <source>
        <dbReference type="ARBA" id="ARBA00022603"/>
    </source>
</evidence>
<evidence type="ECO:0000256" key="9">
    <source>
        <dbReference type="ARBA" id="ARBA00023027"/>
    </source>
</evidence>
<evidence type="ECO:0000256" key="5">
    <source>
        <dbReference type="ARBA" id="ARBA00022679"/>
    </source>
</evidence>
<dbReference type="GO" id="GO:0030488">
    <property type="term" value="P:tRNA methylation"/>
    <property type="evidence" value="ECO:0007669"/>
    <property type="project" value="TreeGrafter"/>
</dbReference>
<dbReference type="EMBL" id="LSZW01000063">
    <property type="protein sequence ID" value="KXK65030.1"/>
    <property type="molecule type" value="Genomic_DNA"/>
</dbReference>
<dbReference type="GO" id="GO:0047151">
    <property type="term" value="F:tRNA (uracil(54)-C5)-methyltransferase activity, 5,10-methylenetetrahydrofolate-dependent"/>
    <property type="evidence" value="ECO:0007669"/>
    <property type="project" value="UniProtKB-UniRule"/>
</dbReference>
<dbReference type="InterPro" id="IPR004417">
    <property type="entry name" value="TrmFO"/>
</dbReference>